<evidence type="ECO:0000313" key="2">
    <source>
        <dbReference type="EMBL" id="MCW6035346.1"/>
    </source>
</evidence>
<name>A0ABT3L1H2_9CYAN</name>
<proteinExistence type="predicted"/>
<dbReference type="InterPro" id="IPR008629">
    <property type="entry name" value="GUN4-like"/>
</dbReference>
<dbReference type="InterPro" id="IPR037215">
    <property type="entry name" value="GUN4-like_sf"/>
</dbReference>
<dbReference type="CDD" id="cd16383">
    <property type="entry name" value="GUN4"/>
    <property type="match status" value="1"/>
</dbReference>
<evidence type="ECO:0000259" key="1">
    <source>
        <dbReference type="Pfam" id="PF05419"/>
    </source>
</evidence>
<feature type="domain" description="GUN4-like" evidence="1">
    <location>
        <begin position="128"/>
        <end position="250"/>
    </location>
</feature>
<dbReference type="Gene3D" id="1.10.10.1770">
    <property type="entry name" value="Gun4-like"/>
    <property type="match status" value="1"/>
</dbReference>
<comment type="caution">
    <text evidence="2">The sequence shown here is derived from an EMBL/GenBank/DDBJ whole genome shotgun (WGS) entry which is preliminary data.</text>
</comment>
<sequence>MAYCPICQTEYTPNEDEICVTCGWDLIPRSPRMTAGEYHRREERRLMWARQMWMTLQVHSPLITLLRDMQEQLSKGSDERQELNGLLHQLQAQLTPEVAASVNGNSAPLRLENEPLPDVVTPRERLGNYRTLERLLQQKQWREADQETARLMIAIAQREKQNYLTQADLAVFPCQELLVLDQLWQVASQGKFGLMIQKQLYLELGGTRFLQPSIWRTMGQKVGWVQGNGWLTYDRLTFSLEAPVGHLPVLGDGLVWFVGGWDGGNQGFSALVSRLVQCRV</sequence>
<dbReference type="RefSeq" id="WP_265263030.1">
    <property type="nucleotide sequence ID" value="NZ_JAIHOM010000012.1"/>
</dbReference>
<dbReference type="Proteomes" id="UP001526426">
    <property type="component" value="Unassembled WGS sequence"/>
</dbReference>
<keyword evidence="3" id="KW-1185">Reference proteome</keyword>
<protein>
    <submittedName>
        <fullName evidence="2">GUN4 domain-containing protein</fullName>
    </submittedName>
</protein>
<organism evidence="2 3">
    <name type="scientific">Spirulina subsalsa FACHB-351</name>
    <dbReference type="NCBI Taxonomy" id="234711"/>
    <lineage>
        <taxon>Bacteria</taxon>
        <taxon>Bacillati</taxon>
        <taxon>Cyanobacteriota</taxon>
        <taxon>Cyanophyceae</taxon>
        <taxon>Spirulinales</taxon>
        <taxon>Spirulinaceae</taxon>
        <taxon>Spirulina</taxon>
    </lineage>
</organism>
<dbReference type="Gene3D" id="1.25.40.620">
    <property type="match status" value="1"/>
</dbReference>
<reference evidence="2 3" key="1">
    <citation type="submission" date="2021-08" db="EMBL/GenBank/DDBJ databases">
        <title>Draft genome sequence of Spirulina subsalsa with high tolerance to salinity and hype-accumulation of phycocyanin.</title>
        <authorList>
            <person name="Pei H."/>
            <person name="Jiang L."/>
        </authorList>
    </citation>
    <scope>NUCLEOTIDE SEQUENCE [LARGE SCALE GENOMIC DNA]</scope>
    <source>
        <strain evidence="2 3">FACHB-351</strain>
    </source>
</reference>
<dbReference type="PANTHER" id="PTHR34800:SF1">
    <property type="entry name" value="TETRAPYRROLE-BINDING PROTEIN, CHLOROPLASTIC"/>
    <property type="match status" value="1"/>
</dbReference>
<evidence type="ECO:0000313" key="3">
    <source>
        <dbReference type="Proteomes" id="UP001526426"/>
    </source>
</evidence>
<accession>A0ABT3L1H2</accession>
<dbReference type="PANTHER" id="PTHR34800">
    <property type="entry name" value="TETRAPYRROLE-BINDING PROTEIN, CHLOROPLASTIC"/>
    <property type="match status" value="1"/>
</dbReference>
<gene>
    <name evidence="2" type="ORF">K4A83_03530</name>
</gene>
<dbReference type="SUPFAM" id="SSF140869">
    <property type="entry name" value="GUN4-like"/>
    <property type="match status" value="1"/>
</dbReference>
<dbReference type="Pfam" id="PF05419">
    <property type="entry name" value="GUN4"/>
    <property type="match status" value="1"/>
</dbReference>
<dbReference type="EMBL" id="JAIHOM010000012">
    <property type="protein sequence ID" value="MCW6035346.1"/>
    <property type="molecule type" value="Genomic_DNA"/>
</dbReference>